<reference evidence="2" key="1">
    <citation type="submission" date="2023-05" db="EMBL/GenBank/DDBJ databases">
        <title>Anaerotaeda fermentans gen. nov., sp. nov., a novel anaerobic planctomycete of the new family within the order Sedimentisphaerales isolated from Taman Peninsula, Russia.</title>
        <authorList>
            <person name="Khomyakova M.A."/>
            <person name="Merkel A.Y."/>
            <person name="Slobodkin A.I."/>
        </authorList>
    </citation>
    <scope>NUCLEOTIDE SEQUENCE</scope>
    <source>
        <strain evidence="2">M17dextr</strain>
    </source>
</reference>
<evidence type="ECO:0000256" key="1">
    <source>
        <dbReference type="SAM" id="Phobius"/>
    </source>
</evidence>
<sequence length="97" mass="10859">MAGPPQNEFDFDLHSKKLHLKIKFTYSSGPKKRMMLPWGSNRNILQTAKIAILLNLIIVALFETNSKAVPTAFTEGSPSSYGFFFALCILSVFASFR</sequence>
<organism evidence="2 3">
    <name type="scientific">Anaerobaca lacustris</name>
    <dbReference type="NCBI Taxonomy" id="3044600"/>
    <lineage>
        <taxon>Bacteria</taxon>
        <taxon>Pseudomonadati</taxon>
        <taxon>Planctomycetota</taxon>
        <taxon>Phycisphaerae</taxon>
        <taxon>Sedimentisphaerales</taxon>
        <taxon>Anaerobacaceae</taxon>
        <taxon>Anaerobaca</taxon>
    </lineage>
</organism>
<feature type="transmembrane region" description="Helical" evidence="1">
    <location>
        <begin position="78"/>
        <end position="96"/>
    </location>
</feature>
<proteinExistence type="predicted"/>
<dbReference type="AlphaFoldDB" id="A0AAW6U8M3"/>
<name>A0AAW6U8M3_9BACT</name>
<comment type="caution">
    <text evidence="2">The sequence shown here is derived from an EMBL/GenBank/DDBJ whole genome shotgun (WGS) entry which is preliminary data.</text>
</comment>
<dbReference type="RefSeq" id="WP_349247283.1">
    <property type="nucleotide sequence ID" value="NZ_JASCXX010000075.1"/>
</dbReference>
<keyword evidence="1" id="KW-0472">Membrane</keyword>
<keyword evidence="1" id="KW-1133">Transmembrane helix</keyword>
<protein>
    <submittedName>
        <fullName evidence="2">Uncharacterized protein</fullName>
    </submittedName>
</protein>
<dbReference type="Proteomes" id="UP001431776">
    <property type="component" value="Unassembled WGS sequence"/>
</dbReference>
<gene>
    <name evidence="2" type="ORF">QJ522_22650</name>
</gene>
<evidence type="ECO:0000313" key="2">
    <source>
        <dbReference type="EMBL" id="MDI6451876.1"/>
    </source>
</evidence>
<keyword evidence="1" id="KW-0812">Transmembrane</keyword>
<dbReference type="EMBL" id="JASCXX010000075">
    <property type="protein sequence ID" value="MDI6451876.1"/>
    <property type="molecule type" value="Genomic_DNA"/>
</dbReference>
<feature type="transmembrane region" description="Helical" evidence="1">
    <location>
        <begin position="43"/>
        <end position="62"/>
    </location>
</feature>
<keyword evidence="3" id="KW-1185">Reference proteome</keyword>
<evidence type="ECO:0000313" key="3">
    <source>
        <dbReference type="Proteomes" id="UP001431776"/>
    </source>
</evidence>
<accession>A0AAW6U8M3</accession>